<sequence>MRTQIIAILLVAVVCCNANYLPGTYNLGGASYAGALGLGYAANPVAPYNAYAAAYNPAAGMKIYVVSSDLSNYVVVSDAAAPAAIPAAVPAAIPAAVPAASYAAVPAASYAAVPAASYAVVDPSPVVKDTVSRYVAPLRTYGNIAYVVKK</sequence>
<evidence type="ECO:0000313" key="3">
    <source>
        <dbReference type="Proteomes" id="UP001497382"/>
    </source>
</evidence>
<reference evidence="2 3" key="1">
    <citation type="submission" date="2024-04" db="EMBL/GenBank/DDBJ databases">
        <authorList>
            <person name="Rising A."/>
            <person name="Reimegard J."/>
            <person name="Sonavane S."/>
            <person name="Akerstrom W."/>
            <person name="Nylinder S."/>
            <person name="Hedman E."/>
            <person name="Kallberg Y."/>
        </authorList>
    </citation>
    <scope>NUCLEOTIDE SEQUENCE [LARGE SCALE GENOMIC DNA]</scope>
</reference>
<evidence type="ECO:0000313" key="2">
    <source>
        <dbReference type="EMBL" id="CAL1263897.1"/>
    </source>
</evidence>
<accession>A0AAV1YXQ1</accession>
<dbReference type="Proteomes" id="UP001497382">
    <property type="component" value="Unassembled WGS sequence"/>
</dbReference>
<evidence type="ECO:0000256" key="1">
    <source>
        <dbReference type="SAM" id="SignalP"/>
    </source>
</evidence>
<gene>
    <name evidence="2" type="ORF">LARSCL_LOCUS1730</name>
</gene>
<keyword evidence="1" id="KW-0732">Signal</keyword>
<organism evidence="2 3">
    <name type="scientific">Larinioides sclopetarius</name>
    <dbReference type="NCBI Taxonomy" id="280406"/>
    <lineage>
        <taxon>Eukaryota</taxon>
        <taxon>Metazoa</taxon>
        <taxon>Ecdysozoa</taxon>
        <taxon>Arthropoda</taxon>
        <taxon>Chelicerata</taxon>
        <taxon>Arachnida</taxon>
        <taxon>Araneae</taxon>
        <taxon>Araneomorphae</taxon>
        <taxon>Entelegynae</taxon>
        <taxon>Araneoidea</taxon>
        <taxon>Araneidae</taxon>
        <taxon>Larinioides</taxon>
    </lineage>
</organism>
<evidence type="ECO:0008006" key="4">
    <source>
        <dbReference type="Google" id="ProtNLM"/>
    </source>
</evidence>
<feature type="signal peptide" evidence="1">
    <location>
        <begin position="1"/>
        <end position="18"/>
    </location>
</feature>
<feature type="chain" id="PRO_5043696246" description="Cuticle protein" evidence="1">
    <location>
        <begin position="19"/>
        <end position="150"/>
    </location>
</feature>
<proteinExistence type="predicted"/>
<protein>
    <recommendedName>
        <fullName evidence="4">Cuticle protein</fullName>
    </recommendedName>
</protein>
<dbReference type="AlphaFoldDB" id="A0AAV1YXQ1"/>
<keyword evidence="3" id="KW-1185">Reference proteome</keyword>
<comment type="caution">
    <text evidence="2">The sequence shown here is derived from an EMBL/GenBank/DDBJ whole genome shotgun (WGS) entry which is preliminary data.</text>
</comment>
<dbReference type="EMBL" id="CAXIEN010000010">
    <property type="protein sequence ID" value="CAL1263897.1"/>
    <property type="molecule type" value="Genomic_DNA"/>
</dbReference>
<name>A0AAV1YXQ1_9ARAC</name>